<dbReference type="InterPro" id="IPR042197">
    <property type="entry name" value="Apaf_helical"/>
</dbReference>
<dbReference type="AlphaFoldDB" id="A0A067DDX8"/>
<dbReference type="SUPFAM" id="SSF52540">
    <property type="entry name" value="P-loop containing nucleoside triphosphate hydrolases"/>
    <property type="match status" value="1"/>
</dbReference>
<evidence type="ECO:0000313" key="7">
    <source>
        <dbReference type="Proteomes" id="UP000027120"/>
    </source>
</evidence>
<feature type="coiled-coil region" evidence="4">
    <location>
        <begin position="25"/>
        <end position="87"/>
    </location>
</feature>
<sequence>MEFIGPILEIFKCVCPPVCKYVQDHRKLDENMKNLERVLQEFNSQKEDIEATLKAEGDRGKKPRTEVKNWLQNLQRINSKAQSIEQEVKKRKYFLCARLGKDVDAKIQEMKDCHQKGCSFISLWIDIVNNNTSRRNTKKIVKKVWEDLMGDKVTKIGVWGMGGIGKTAIMRHINNRPQEETNEFSDVIWVTVSQPLDLVKLQAEIATALKLSPTKDEDKVRRARRLLGKLKVKKKFVLILDYIDNHMFCWGLRSMGCEEVIVPPLSKEEALNLFLDKVGRNILHVPTLNEEIINSVVEECAGLQLAIFTVVGCMRGVDEIHEWRNALNELRGLVRSFSGINADVLGRLEFSYRRLKNKKVQHCFLYCALYPEDFAISKDELI</sequence>
<keyword evidence="2" id="KW-0611">Plant defense</keyword>
<dbReference type="PANTHER" id="PTHR33463:SF213">
    <property type="match status" value="1"/>
</dbReference>
<evidence type="ECO:0000256" key="1">
    <source>
        <dbReference type="ARBA" id="ARBA00022741"/>
    </source>
</evidence>
<dbReference type="Proteomes" id="UP000027120">
    <property type="component" value="Unassembled WGS sequence"/>
</dbReference>
<proteinExistence type="predicted"/>
<dbReference type="GO" id="GO:0043531">
    <property type="term" value="F:ADP binding"/>
    <property type="evidence" value="ECO:0007669"/>
    <property type="project" value="InterPro"/>
</dbReference>
<accession>A0A067DDX8</accession>
<keyword evidence="4" id="KW-0175">Coiled coil</keyword>
<dbReference type="EMBL" id="KK786323">
    <property type="protein sequence ID" value="KDO39740.1"/>
    <property type="molecule type" value="Genomic_DNA"/>
</dbReference>
<name>A0A067DDX8_CITSI</name>
<evidence type="ECO:0000313" key="6">
    <source>
        <dbReference type="EMBL" id="KDO39740.1"/>
    </source>
</evidence>
<evidence type="ECO:0000256" key="4">
    <source>
        <dbReference type="SAM" id="Coils"/>
    </source>
</evidence>
<reference evidence="6 7" key="1">
    <citation type="submission" date="2014-04" db="EMBL/GenBank/DDBJ databases">
        <authorList>
            <consortium name="International Citrus Genome Consortium"/>
            <person name="Gmitter F."/>
            <person name="Chen C."/>
            <person name="Farmerie W."/>
            <person name="Harkins T."/>
            <person name="Desany B."/>
            <person name="Mohiuddin M."/>
            <person name="Kodira C."/>
            <person name="Borodovsky M."/>
            <person name="Lomsadze A."/>
            <person name="Burns P."/>
            <person name="Jenkins J."/>
            <person name="Prochnik S."/>
            <person name="Shu S."/>
            <person name="Chapman J."/>
            <person name="Pitluck S."/>
            <person name="Schmutz J."/>
            <person name="Rokhsar D."/>
        </authorList>
    </citation>
    <scope>NUCLEOTIDE SEQUENCE</scope>
</reference>
<protein>
    <recommendedName>
        <fullName evidence="5">NB-ARC domain-containing protein</fullName>
    </recommendedName>
</protein>
<dbReference type="GO" id="GO:0005524">
    <property type="term" value="F:ATP binding"/>
    <property type="evidence" value="ECO:0007669"/>
    <property type="project" value="UniProtKB-KW"/>
</dbReference>
<keyword evidence="1" id="KW-0547">Nucleotide-binding</keyword>
<dbReference type="Pfam" id="PF00931">
    <property type="entry name" value="NB-ARC"/>
    <property type="match status" value="1"/>
</dbReference>
<evidence type="ECO:0000259" key="5">
    <source>
        <dbReference type="Pfam" id="PF00931"/>
    </source>
</evidence>
<keyword evidence="3" id="KW-0067">ATP-binding</keyword>
<dbReference type="PANTHER" id="PTHR33463">
    <property type="entry name" value="NB-ARC DOMAIN-CONTAINING PROTEIN-RELATED"/>
    <property type="match status" value="1"/>
</dbReference>
<evidence type="ECO:0000256" key="3">
    <source>
        <dbReference type="ARBA" id="ARBA00022840"/>
    </source>
</evidence>
<gene>
    <name evidence="6" type="ORF">CISIN_1g045887mg</name>
</gene>
<dbReference type="PRINTS" id="PR00364">
    <property type="entry name" value="DISEASERSIST"/>
</dbReference>
<organism evidence="6 7">
    <name type="scientific">Citrus sinensis</name>
    <name type="common">Sweet orange</name>
    <name type="synonym">Citrus aurantium var. sinensis</name>
    <dbReference type="NCBI Taxonomy" id="2711"/>
    <lineage>
        <taxon>Eukaryota</taxon>
        <taxon>Viridiplantae</taxon>
        <taxon>Streptophyta</taxon>
        <taxon>Embryophyta</taxon>
        <taxon>Tracheophyta</taxon>
        <taxon>Spermatophyta</taxon>
        <taxon>Magnoliopsida</taxon>
        <taxon>eudicotyledons</taxon>
        <taxon>Gunneridae</taxon>
        <taxon>Pentapetalae</taxon>
        <taxon>rosids</taxon>
        <taxon>malvids</taxon>
        <taxon>Sapindales</taxon>
        <taxon>Rutaceae</taxon>
        <taxon>Aurantioideae</taxon>
        <taxon>Citrus</taxon>
    </lineage>
</organism>
<feature type="domain" description="NB-ARC" evidence="5">
    <location>
        <begin position="138"/>
        <end position="243"/>
    </location>
</feature>
<dbReference type="InterPro" id="IPR002182">
    <property type="entry name" value="NB-ARC"/>
</dbReference>
<dbReference type="InterPro" id="IPR027417">
    <property type="entry name" value="P-loop_NTPase"/>
</dbReference>
<evidence type="ECO:0000256" key="2">
    <source>
        <dbReference type="ARBA" id="ARBA00022821"/>
    </source>
</evidence>
<dbReference type="Gene3D" id="3.40.50.300">
    <property type="entry name" value="P-loop containing nucleotide triphosphate hydrolases"/>
    <property type="match status" value="1"/>
</dbReference>
<dbReference type="GO" id="GO:0006952">
    <property type="term" value="P:defense response"/>
    <property type="evidence" value="ECO:0007669"/>
    <property type="project" value="UniProtKB-KW"/>
</dbReference>
<dbReference type="InterPro" id="IPR050905">
    <property type="entry name" value="Plant_NBS-LRR"/>
</dbReference>
<feature type="non-terminal residue" evidence="6">
    <location>
        <position position="382"/>
    </location>
</feature>
<dbReference type="Gene3D" id="1.10.8.430">
    <property type="entry name" value="Helical domain of apoptotic protease-activating factors"/>
    <property type="match status" value="1"/>
</dbReference>
<keyword evidence="7" id="KW-1185">Reference proteome</keyword>
<dbReference type="SMR" id="A0A067DDX8"/>